<feature type="region of interest" description="Disordered" evidence="1">
    <location>
        <begin position="169"/>
        <end position="207"/>
    </location>
</feature>
<keyword evidence="4" id="KW-1185">Reference proteome</keyword>
<organism evidence="3 4">
    <name type="scientific">Silvibacterium dinghuense</name>
    <dbReference type="NCBI Taxonomy" id="1560006"/>
    <lineage>
        <taxon>Bacteria</taxon>
        <taxon>Pseudomonadati</taxon>
        <taxon>Acidobacteriota</taxon>
        <taxon>Terriglobia</taxon>
        <taxon>Terriglobales</taxon>
        <taxon>Acidobacteriaceae</taxon>
        <taxon>Silvibacterium</taxon>
    </lineage>
</organism>
<comment type="caution">
    <text evidence="3">The sequence shown here is derived from an EMBL/GenBank/DDBJ whole genome shotgun (WGS) entry which is preliminary data.</text>
</comment>
<evidence type="ECO:0000313" key="4">
    <source>
        <dbReference type="Proteomes" id="UP000290253"/>
    </source>
</evidence>
<proteinExistence type="predicted"/>
<accession>A0A4V1NVW7</accession>
<feature type="chain" id="PRO_5020666774" evidence="2">
    <location>
        <begin position="25"/>
        <end position="245"/>
    </location>
</feature>
<feature type="signal peptide" evidence="2">
    <location>
        <begin position="1"/>
        <end position="24"/>
    </location>
</feature>
<dbReference type="RefSeq" id="WP_129207141.1">
    <property type="nucleotide sequence ID" value="NZ_BMGU01000001.1"/>
</dbReference>
<evidence type="ECO:0000256" key="1">
    <source>
        <dbReference type="SAM" id="MobiDB-lite"/>
    </source>
</evidence>
<dbReference type="AlphaFoldDB" id="A0A4V1NVW7"/>
<evidence type="ECO:0000256" key="2">
    <source>
        <dbReference type="SAM" id="SignalP"/>
    </source>
</evidence>
<name>A0A4V1NVW7_9BACT</name>
<protein>
    <submittedName>
        <fullName evidence="3">Uncharacterized protein</fullName>
    </submittedName>
</protein>
<dbReference type="Proteomes" id="UP000290253">
    <property type="component" value="Unassembled WGS sequence"/>
</dbReference>
<dbReference type="EMBL" id="SDMK01000001">
    <property type="protein sequence ID" value="RXS97362.1"/>
    <property type="molecule type" value="Genomic_DNA"/>
</dbReference>
<evidence type="ECO:0000313" key="3">
    <source>
        <dbReference type="EMBL" id="RXS97362.1"/>
    </source>
</evidence>
<dbReference type="OrthoDB" id="9828535at2"/>
<reference evidence="3 4" key="1">
    <citation type="journal article" date="2016" name="Int. J. Syst. Evol. Microbiol.">
        <title>Acidipila dinghuensis sp. nov., an acidobacterium isolated from forest soil.</title>
        <authorList>
            <person name="Jiang Y.W."/>
            <person name="Wang J."/>
            <person name="Chen M.H."/>
            <person name="Lv Y.Y."/>
            <person name="Qiu L.H."/>
        </authorList>
    </citation>
    <scope>NUCLEOTIDE SEQUENCE [LARGE SCALE GENOMIC DNA]</scope>
    <source>
        <strain evidence="3 4">DHOF10</strain>
    </source>
</reference>
<sequence>MRLLRRRKILFFALLLLPAKQIFAQSTFQAAENPKFISANISLHEFARLLFPWEKKHPDLATPVVTRGAFQNDKRISLNYRLYFPTLDIYSSAGVPLYFNDSSEASVKVIDALPQVIPEPDLNPRYQVRPTLREALAMIPGIPRSEWVTPAQIDYTVFVVIRNHSGNNPSLSKDIRASQAKPIREQEKAVDSNATAEGKEVPNSQTDAIQRNALAKQAEDEAIQRLKTRLNGSRIRVMEVYLMEP</sequence>
<gene>
    <name evidence="3" type="ORF">ESZ00_05505</name>
</gene>
<keyword evidence="2" id="KW-0732">Signal</keyword>